<dbReference type="Pfam" id="PF05726">
    <property type="entry name" value="Pirin_C"/>
    <property type="match status" value="1"/>
</dbReference>
<evidence type="ECO:0000313" key="7">
    <source>
        <dbReference type="EMBL" id="ACO67476.1"/>
    </source>
</evidence>
<dbReference type="eggNOG" id="ENOG502QQ5A">
    <property type="taxonomic scope" value="Eukaryota"/>
</dbReference>
<dbReference type="InterPro" id="IPR011051">
    <property type="entry name" value="RmlC_Cupin_sf"/>
</dbReference>
<dbReference type="PANTHER" id="PTHR13903">
    <property type="entry name" value="PIRIN-RELATED"/>
    <property type="match status" value="1"/>
</dbReference>
<feature type="binding site" evidence="2">
    <location>
        <position position="68"/>
    </location>
    <ligand>
        <name>Fe cation</name>
        <dbReference type="ChEBI" id="CHEBI:24875"/>
    </ligand>
</feature>
<dbReference type="SUPFAM" id="SSF51182">
    <property type="entry name" value="RmlC-like cupins"/>
    <property type="match status" value="1"/>
</dbReference>
<keyword evidence="2" id="KW-0479">Metal-binding</keyword>
<name>C1EHB3_MICCC</name>
<reference evidence="7 8" key="1">
    <citation type="journal article" date="2009" name="Science">
        <title>Green evolution and dynamic adaptations revealed by genomes of the marine picoeukaryotes Micromonas.</title>
        <authorList>
            <person name="Worden A.Z."/>
            <person name="Lee J.H."/>
            <person name="Mock T."/>
            <person name="Rouze P."/>
            <person name="Simmons M.P."/>
            <person name="Aerts A.L."/>
            <person name="Allen A.E."/>
            <person name="Cuvelier M.L."/>
            <person name="Derelle E."/>
            <person name="Everett M.V."/>
            <person name="Foulon E."/>
            <person name="Grimwood J."/>
            <person name="Gundlach H."/>
            <person name="Henrissat B."/>
            <person name="Napoli C."/>
            <person name="McDonald S.M."/>
            <person name="Parker M.S."/>
            <person name="Rombauts S."/>
            <person name="Salamov A."/>
            <person name="Von Dassow P."/>
            <person name="Badger J.H."/>
            <person name="Coutinho P.M."/>
            <person name="Demir E."/>
            <person name="Dubchak I."/>
            <person name="Gentemann C."/>
            <person name="Eikrem W."/>
            <person name="Gready J.E."/>
            <person name="John U."/>
            <person name="Lanier W."/>
            <person name="Lindquist E.A."/>
            <person name="Lucas S."/>
            <person name="Mayer K.F."/>
            <person name="Moreau H."/>
            <person name="Not F."/>
            <person name="Otillar R."/>
            <person name="Panaud O."/>
            <person name="Pangilinan J."/>
            <person name="Paulsen I."/>
            <person name="Piegu B."/>
            <person name="Poliakov A."/>
            <person name="Robbens S."/>
            <person name="Schmutz J."/>
            <person name="Toulza E."/>
            <person name="Wyss T."/>
            <person name="Zelensky A."/>
            <person name="Zhou K."/>
            <person name="Armbrust E.V."/>
            <person name="Bhattacharya D."/>
            <person name="Goodenough U.W."/>
            <person name="Van de Peer Y."/>
            <person name="Grigoriev I.V."/>
        </authorList>
    </citation>
    <scope>NUCLEOTIDE SEQUENCE [LARGE SCALE GENOMIC DNA]</scope>
    <source>
        <strain evidence="8">RCC299 / NOUM17</strain>
    </source>
</reference>
<evidence type="ECO:0000259" key="6">
    <source>
        <dbReference type="Pfam" id="PF05726"/>
    </source>
</evidence>
<dbReference type="AlphaFoldDB" id="C1EHB3"/>
<dbReference type="EMBL" id="CP001332">
    <property type="protein sequence ID" value="ACO67476.1"/>
    <property type="molecule type" value="Genomic_DNA"/>
</dbReference>
<dbReference type="InterPro" id="IPR014710">
    <property type="entry name" value="RmlC-like_jellyroll"/>
</dbReference>
<dbReference type="OrthoDB" id="198735at2759"/>
<evidence type="ECO:0000256" key="3">
    <source>
        <dbReference type="RuleBase" id="RU003457"/>
    </source>
</evidence>
<dbReference type="GeneID" id="8248939"/>
<proteinExistence type="inferred from homology"/>
<evidence type="ECO:0000256" key="2">
    <source>
        <dbReference type="PIRSR" id="PIRSR006232-1"/>
    </source>
</evidence>
<dbReference type="Gene3D" id="2.60.120.10">
    <property type="entry name" value="Jelly Rolls"/>
    <property type="match status" value="2"/>
</dbReference>
<feature type="domain" description="Pirin N-terminal" evidence="5">
    <location>
        <begin position="57"/>
        <end position="134"/>
    </location>
</feature>
<dbReference type="InterPro" id="IPR008778">
    <property type="entry name" value="Pirin_C_dom"/>
</dbReference>
<dbReference type="InterPro" id="IPR003829">
    <property type="entry name" value="Pirin_N_dom"/>
</dbReference>
<keyword evidence="8" id="KW-1185">Reference proteome</keyword>
<dbReference type="InParanoid" id="C1EHB3"/>
<comment type="similarity">
    <text evidence="1 3">Belongs to the pirin family.</text>
</comment>
<protein>
    <recommendedName>
        <fullName evidence="9">Pirin</fullName>
    </recommendedName>
</protein>
<dbReference type="PANTHER" id="PTHR13903:SF8">
    <property type="entry name" value="PIRIN"/>
    <property type="match status" value="1"/>
</dbReference>
<organism evidence="7 8">
    <name type="scientific">Micromonas commoda (strain RCC299 / NOUM17 / CCMP2709)</name>
    <name type="common">Picoplanktonic green alga</name>
    <dbReference type="NCBI Taxonomy" id="296587"/>
    <lineage>
        <taxon>Eukaryota</taxon>
        <taxon>Viridiplantae</taxon>
        <taxon>Chlorophyta</taxon>
        <taxon>Mamiellophyceae</taxon>
        <taxon>Mamiellales</taxon>
        <taxon>Mamiellaceae</taxon>
        <taxon>Micromonas</taxon>
    </lineage>
</organism>
<dbReference type="STRING" id="296587.C1EHB3"/>
<dbReference type="Pfam" id="PF02678">
    <property type="entry name" value="Pirin"/>
    <property type="match status" value="1"/>
</dbReference>
<dbReference type="GO" id="GO:0046872">
    <property type="term" value="F:metal ion binding"/>
    <property type="evidence" value="ECO:0007669"/>
    <property type="project" value="UniProtKB-KW"/>
</dbReference>
<dbReference type="RefSeq" id="XP_002506218.1">
    <property type="nucleotide sequence ID" value="XM_002506172.1"/>
</dbReference>
<dbReference type="Proteomes" id="UP000002009">
    <property type="component" value="Chromosome 14"/>
</dbReference>
<dbReference type="InterPro" id="IPR012093">
    <property type="entry name" value="Pirin"/>
</dbReference>
<feature type="domain" description="Pirin C-terminal" evidence="6">
    <location>
        <begin position="200"/>
        <end position="305"/>
    </location>
</feature>
<evidence type="ECO:0000313" key="8">
    <source>
        <dbReference type="Proteomes" id="UP000002009"/>
    </source>
</evidence>
<gene>
    <name evidence="7" type="ORF">MICPUN_104146</name>
</gene>
<accession>C1EHB3</accession>
<feature type="region of interest" description="Disordered" evidence="4">
    <location>
        <begin position="325"/>
        <end position="344"/>
    </location>
</feature>
<evidence type="ECO:0008006" key="9">
    <source>
        <dbReference type="Google" id="ProtNLM"/>
    </source>
</evidence>
<evidence type="ECO:0000256" key="1">
    <source>
        <dbReference type="ARBA" id="ARBA00008416"/>
    </source>
</evidence>
<dbReference type="KEGG" id="mis:MICPUN_104146"/>
<evidence type="ECO:0000259" key="5">
    <source>
        <dbReference type="Pfam" id="PF02678"/>
    </source>
</evidence>
<feature type="binding site" evidence="2">
    <location>
        <position position="114"/>
    </location>
    <ligand>
        <name>Fe cation</name>
        <dbReference type="ChEBI" id="CHEBI:24875"/>
    </ligand>
</feature>
<feature type="binding site" evidence="2">
    <location>
        <position position="70"/>
    </location>
    <ligand>
        <name>Fe cation</name>
        <dbReference type="ChEBI" id="CHEBI:24875"/>
    </ligand>
</feature>
<dbReference type="OMA" id="DHTDSVG"/>
<sequence length="344" mass="37412">MSAVKKVERLTFPFQTPDPFLFAVYHDDKYPPGDGQMRAPRTGNGADFNPSASYRMYHGERVPGFPQHPHRGFETITATMEGLVDHTDSVGNAGRYGQGDVQWMTAGKGIVHGEMFPLVNDDAPNPLRLFQIWLNLPARSKMVDTAFVMHWAEDVQSVTDANAGYELVVWAGELNGCAGQKPPPASWAADANNDVAVYFITVHPGGTFTLPPSKIGALSNRYAYFFEGDAVAIDAREIPAKSAIEMDASAEAKIAVPASASASASLLVLQGRPIGEPVAQHGPFVMNTREEIMQAFSDYQRTQFGGWPWPEDAVVFPKDKGRFALLNGTETRPPNATAGAKEEL</sequence>
<evidence type="ECO:0000256" key="4">
    <source>
        <dbReference type="SAM" id="MobiDB-lite"/>
    </source>
</evidence>
<dbReference type="CDD" id="cd02909">
    <property type="entry name" value="cupin_pirin_N"/>
    <property type="match status" value="1"/>
</dbReference>
<keyword evidence="2" id="KW-0408">Iron</keyword>
<comment type="cofactor">
    <cofactor evidence="2">
        <name>Fe cation</name>
        <dbReference type="ChEBI" id="CHEBI:24875"/>
    </cofactor>
    <text evidence="2">Binds 1 Fe cation per subunit.</text>
</comment>
<feature type="binding site" evidence="2">
    <location>
        <position position="112"/>
    </location>
    <ligand>
        <name>Fe cation</name>
        <dbReference type="ChEBI" id="CHEBI:24875"/>
    </ligand>
</feature>